<name>A0ABW5TB89_9FLAO</name>
<feature type="domain" description="DUF7151" evidence="1">
    <location>
        <begin position="72"/>
        <end position="116"/>
    </location>
</feature>
<proteinExistence type="predicted"/>
<dbReference type="RefSeq" id="WP_380289978.1">
    <property type="nucleotide sequence ID" value="NZ_JBHULY010000011.1"/>
</dbReference>
<sequence>MGCEGEQGAVGPTGLDGLNSLVNIANEPAGNNCENGGIKVEVGIDNNSNGTLDSNEILNTSYVCNGVDGNSSLTTVTTEPSGDNCENGGVKIDSGIDENGDGTLDNTEITATAYVCNGIDGNDGLIKTTNEAVGTNCENGGIKIDSGIDTNGNGSLDVEEITATTYVCNGIDGNNSLTKMTNEAAGTNCETGGVKIDSGIDTNGDGTLDESEITATAYVCNGIDGNDSLTKITNEAAGSNCENGGLKIDTGVDTDANGILDDTEIRATAYTCNGVDGNISLVNVTDELAGENCENGGVKIESGVDDNANGTLDEEEVSIERFICNGVDGGFDLQVRLFLLSGSVARGTNGPPTLGGEFLDFDKRNYIGVDSIIFSPRLKADRANNAVTVELYDVTNDRVIDNTALSTNSTDVIRMKSPDIFDDLPEEEIDLAVQMSSENFVCDVCTTGLIQGETYLILYRSN</sequence>
<accession>A0ABW5TB89</accession>
<dbReference type="Pfam" id="PF23657">
    <property type="entry name" value="DUF7151"/>
    <property type="match status" value="6"/>
</dbReference>
<feature type="domain" description="DUF7151" evidence="1">
    <location>
        <begin position="280"/>
        <end position="324"/>
    </location>
</feature>
<feature type="domain" description="DUF7151" evidence="1">
    <location>
        <begin position="228"/>
        <end position="272"/>
    </location>
</feature>
<feature type="domain" description="DUF7151" evidence="1">
    <location>
        <begin position="125"/>
        <end position="168"/>
    </location>
</feature>
<dbReference type="InterPro" id="IPR018247">
    <property type="entry name" value="EF_Hand_1_Ca_BS"/>
</dbReference>
<reference evidence="3" key="1">
    <citation type="journal article" date="2019" name="Int. J. Syst. Evol. Microbiol.">
        <title>The Global Catalogue of Microorganisms (GCM) 10K type strain sequencing project: providing services to taxonomists for standard genome sequencing and annotation.</title>
        <authorList>
            <consortium name="The Broad Institute Genomics Platform"/>
            <consortium name="The Broad Institute Genome Sequencing Center for Infectious Disease"/>
            <person name="Wu L."/>
            <person name="Ma J."/>
        </authorList>
    </citation>
    <scope>NUCLEOTIDE SEQUENCE [LARGE SCALE GENOMIC DNA]</scope>
    <source>
        <strain evidence="3">KCTC 42398</strain>
    </source>
</reference>
<organism evidence="2 3">
    <name type="scientific">Hyunsoonleella rubra</name>
    <dbReference type="NCBI Taxonomy" id="1737062"/>
    <lineage>
        <taxon>Bacteria</taxon>
        <taxon>Pseudomonadati</taxon>
        <taxon>Bacteroidota</taxon>
        <taxon>Flavobacteriia</taxon>
        <taxon>Flavobacteriales</taxon>
        <taxon>Flavobacteriaceae</taxon>
    </lineage>
</organism>
<evidence type="ECO:0000259" key="1">
    <source>
        <dbReference type="Pfam" id="PF23657"/>
    </source>
</evidence>
<feature type="domain" description="DUF7151" evidence="1">
    <location>
        <begin position="19"/>
        <end position="64"/>
    </location>
</feature>
<dbReference type="InterPro" id="IPR055575">
    <property type="entry name" value="DUF7151"/>
</dbReference>
<dbReference type="EMBL" id="JBHULY010000011">
    <property type="protein sequence ID" value="MFD2725720.1"/>
    <property type="molecule type" value="Genomic_DNA"/>
</dbReference>
<dbReference type="PROSITE" id="PS00018">
    <property type="entry name" value="EF_HAND_1"/>
    <property type="match status" value="3"/>
</dbReference>
<dbReference type="Proteomes" id="UP001597476">
    <property type="component" value="Unassembled WGS sequence"/>
</dbReference>
<feature type="domain" description="DUF7151" evidence="1">
    <location>
        <begin position="175"/>
        <end position="220"/>
    </location>
</feature>
<evidence type="ECO:0000313" key="3">
    <source>
        <dbReference type="Proteomes" id="UP001597476"/>
    </source>
</evidence>
<keyword evidence="3" id="KW-1185">Reference proteome</keyword>
<protein>
    <recommendedName>
        <fullName evidence="1">DUF7151 domain-containing protein</fullName>
    </recommendedName>
</protein>
<comment type="caution">
    <text evidence="2">The sequence shown here is derived from an EMBL/GenBank/DDBJ whole genome shotgun (WGS) entry which is preliminary data.</text>
</comment>
<evidence type="ECO:0000313" key="2">
    <source>
        <dbReference type="EMBL" id="MFD2725720.1"/>
    </source>
</evidence>
<gene>
    <name evidence="2" type="ORF">ACFSR8_05800</name>
</gene>